<dbReference type="Proteomes" id="UP001595696">
    <property type="component" value="Unassembled WGS sequence"/>
</dbReference>
<name>A0ABV8DVP6_9NOCA</name>
<dbReference type="RefSeq" id="WP_378613697.1">
    <property type="nucleotide sequence ID" value="NZ_JBHSAX010000014.1"/>
</dbReference>
<protein>
    <submittedName>
        <fullName evidence="1">Uncharacterized protein</fullName>
    </submittedName>
</protein>
<gene>
    <name evidence="1" type="ORF">ACFO0B_18485</name>
</gene>
<proteinExistence type="predicted"/>
<dbReference type="EMBL" id="JBHSAX010000014">
    <property type="protein sequence ID" value="MFC3963978.1"/>
    <property type="molecule type" value="Genomic_DNA"/>
</dbReference>
<reference evidence="2" key="1">
    <citation type="journal article" date="2019" name="Int. J. Syst. Evol. Microbiol.">
        <title>The Global Catalogue of Microorganisms (GCM) 10K type strain sequencing project: providing services to taxonomists for standard genome sequencing and annotation.</title>
        <authorList>
            <consortium name="The Broad Institute Genomics Platform"/>
            <consortium name="The Broad Institute Genome Sequencing Center for Infectious Disease"/>
            <person name="Wu L."/>
            <person name="Ma J."/>
        </authorList>
    </citation>
    <scope>NUCLEOTIDE SEQUENCE [LARGE SCALE GENOMIC DNA]</scope>
    <source>
        <strain evidence="2">CGMCC 4.7330</strain>
    </source>
</reference>
<comment type="caution">
    <text evidence="1">The sequence shown here is derived from an EMBL/GenBank/DDBJ whole genome shotgun (WGS) entry which is preliminary data.</text>
</comment>
<keyword evidence="2" id="KW-1185">Reference proteome</keyword>
<sequence length="171" mass="18151">MTLLFACGGTAAADAGVADYGGGCVLDSGNRAATIDALRFRCSPEQQDQLFHEAAPGAVPRGVTSGWVVRPGYIQGITPAFWIGKTFATGPDGGPLTNRVTGLDIAAWPANIYRGTALLDGRPAWVLDYTPSPTPQVHDEVREVSPGVWYGYSWWLGEVNTLLLTFVVATP</sequence>
<evidence type="ECO:0000313" key="1">
    <source>
        <dbReference type="EMBL" id="MFC3963978.1"/>
    </source>
</evidence>
<organism evidence="1 2">
    <name type="scientific">Nocardia jiangsuensis</name>
    <dbReference type="NCBI Taxonomy" id="1691563"/>
    <lineage>
        <taxon>Bacteria</taxon>
        <taxon>Bacillati</taxon>
        <taxon>Actinomycetota</taxon>
        <taxon>Actinomycetes</taxon>
        <taxon>Mycobacteriales</taxon>
        <taxon>Nocardiaceae</taxon>
        <taxon>Nocardia</taxon>
    </lineage>
</organism>
<evidence type="ECO:0000313" key="2">
    <source>
        <dbReference type="Proteomes" id="UP001595696"/>
    </source>
</evidence>
<accession>A0ABV8DVP6</accession>